<name>A0ACC1P6J8_9PEZI</name>
<keyword evidence="2" id="KW-1185">Reference proteome</keyword>
<gene>
    <name evidence="1" type="ORF">NUW58_g4608</name>
</gene>
<evidence type="ECO:0000313" key="1">
    <source>
        <dbReference type="EMBL" id="KAJ2987260.1"/>
    </source>
</evidence>
<accession>A0ACC1P6J8</accession>
<dbReference type="Proteomes" id="UP001143856">
    <property type="component" value="Unassembled WGS sequence"/>
</dbReference>
<proteinExistence type="predicted"/>
<protein>
    <submittedName>
        <fullName evidence="1">Uncharacterized protein</fullName>
    </submittedName>
</protein>
<sequence length="209" mass="22507">MADQNGDKLARDAAAIICRLMPLLNPDLMTSAAIHLEIPYLGTININPSAHAHTTQHDAQPHAHATPSANINANTSTAPTTSTSTTAAKAASPSINLNPDEYVNFPSFRVLSHNPQPTTNWNTPPSELPTPAQGDQAAEASHLLSFPMEYSNDSNAYADFNGITPTMQFEWSQAQLAYPELAAEADEWTFQGFDTTYFESLFSSGAQGL</sequence>
<comment type="caution">
    <text evidence="1">The sequence shown here is derived from an EMBL/GenBank/DDBJ whole genome shotgun (WGS) entry which is preliminary data.</text>
</comment>
<reference evidence="1" key="1">
    <citation type="submission" date="2022-10" db="EMBL/GenBank/DDBJ databases">
        <title>Genome Sequence of Xylaria curta.</title>
        <authorList>
            <person name="Buettner E."/>
        </authorList>
    </citation>
    <scope>NUCLEOTIDE SEQUENCE</scope>
    <source>
        <strain evidence="1">Babe10</strain>
    </source>
</reference>
<organism evidence="1 2">
    <name type="scientific">Xylaria curta</name>
    <dbReference type="NCBI Taxonomy" id="42375"/>
    <lineage>
        <taxon>Eukaryota</taxon>
        <taxon>Fungi</taxon>
        <taxon>Dikarya</taxon>
        <taxon>Ascomycota</taxon>
        <taxon>Pezizomycotina</taxon>
        <taxon>Sordariomycetes</taxon>
        <taxon>Xylariomycetidae</taxon>
        <taxon>Xylariales</taxon>
        <taxon>Xylariaceae</taxon>
        <taxon>Xylaria</taxon>
    </lineage>
</organism>
<evidence type="ECO:0000313" key="2">
    <source>
        <dbReference type="Proteomes" id="UP001143856"/>
    </source>
</evidence>
<dbReference type="EMBL" id="JAPDGR010000819">
    <property type="protein sequence ID" value="KAJ2987260.1"/>
    <property type="molecule type" value="Genomic_DNA"/>
</dbReference>